<sequence length="781" mass="89925">MKLNTRVLLLVAPVVLLSAALSSYSIYHSQKDAIIKRENSYLQLTMAKLAGHFRHSYTLIHNYSSTLTESDMVRRYLHQKTNPFREIEFKNGVQQTISSLRSISQDTVGVAILDNQRQAQFYVDNQNDPLKEIDTLALEYVEHIYQTSGANEHIGLSKNEQGQNILVSYHVLNPSTESAPLSQYKKHPYFLVVYLTLKPFDQLMHLIEFDNDSSIFFTNEHVSKDGLTQSIELKSNLFATLDPAQYLLAEKLKTIEHKLLLSFGASSIATLAILFFLLYRHVISPIAKLDKQLLDVELHKRSNIEKLPNSDEIGRLSKRIYDMYQELHSSYQKTKILAENDHLTGLANRYQFQSSVEKKFTKHKNQHHAWMLYIDLDNFKYVNDKYGHNVGDNLLINFAHHIKETCHDWKKRYPVKCMPSRLSGDEFAIFITSFQQNHYAESLAEAILEPLLSSELSPLGNFPITASIGIATYPRDGDNFATLLSNADTAMYQAKRAGKNQISYYSQALDKTVRRRTQIERALRSGEFDKEFSLQYQPYYNRTGEKIMGVEALLRWHSPKLGKVNPAEFIPISEQTGIFSNIDRWVIEQAFQDFAQLQSFFDYDVQLSINLSSAELDSNQLARYIKTMADQYHVEPQLIDFEITETFATDSQSYSLLHELSTMGFKLAIDDFGSGYTSITQLVEYPVQKIKLDREFLETLIKTNNRKVVKPLVELCHSQSMIVTAEGIESEDMHTWLADNHCDYMQGYYLSPPVDLIQLEKFASIKKAKEYVPTDRYCRFA</sequence>
<dbReference type="NCBIfam" id="TIGR00254">
    <property type="entry name" value="GGDEF"/>
    <property type="match status" value="1"/>
</dbReference>
<dbReference type="Pfam" id="PF00563">
    <property type="entry name" value="EAL"/>
    <property type="match status" value="1"/>
</dbReference>
<dbReference type="SMART" id="SM00052">
    <property type="entry name" value="EAL"/>
    <property type="match status" value="1"/>
</dbReference>
<keyword evidence="5" id="KW-1185">Reference proteome</keyword>
<name>A0A0C2JHG1_9VIBR</name>
<dbReference type="OrthoDB" id="8416215at2"/>
<dbReference type="SUPFAM" id="SSF55073">
    <property type="entry name" value="Nucleotide cyclase"/>
    <property type="match status" value="1"/>
</dbReference>
<dbReference type="Pfam" id="PF00990">
    <property type="entry name" value="GGDEF"/>
    <property type="match status" value="1"/>
</dbReference>
<accession>A0A0C2JTT1</accession>
<keyword evidence="1" id="KW-0812">Transmembrane</keyword>
<evidence type="ECO:0000313" key="4">
    <source>
        <dbReference type="EMBL" id="KII77414.1"/>
    </source>
</evidence>
<keyword evidence="1" id="KW-1133">Transmembrane helix</keyword>
<dbReference type="InterPro" id="IPR035919">
    <property type="entry name" value="EAL_sf"/>
</dbReference>
<dbReference type="AlphaFoldDB" id="A0A0C2JHG1"/>
<dbReference type="Proteomes" id="UP000031672">
    <property type="component" value="Unassembled WGS sequence"/>
</dbReference>
<dbReference type="CDD" id="cd01948">
    <property type="entry name" value="EAL"/>
    <property type="match status" value="1"/>
</dbReference>
<dbReference type="Gene3D" id="3.20.20.450">
    <property type="entry name" value="EAL domain"/>
    <property type="match status" value="1"/>
</dbReference>
<evidence type="ECO:0000259" key="2">
    <source>
        <dbReference type="PROSITE" id="PS50883"/>
    </source>
</evidence>
<dbReference type="STRING" id="1461322.OJ16_11170"/>
<evidence type="ECO:0000313" key="5">
    <source>
        <dbReference type="Proteomes" id="UP000031672"/>
    </source>
</evidence>
<dbReference type="PROSITE" id="PS50887">
    <property type="entry name" value="GGDEF"/>
    <property type="match status" value="1"/>
</dbReference>
<dbReference type="InterPro" id="IPR043128">
    <property type="entry name" value="Rev_trsase/Diguanyl_cyclase"/>
</dbReference>
<keyword evidence="1" id="KW-0472">Membrane</keyword>
<dbReference type="InterPro" id="IPR000160">
    <property type="entry name" value="GGDEF_dom"/>
</dbReference>
<evidence type="ECO:0000256" key="1">
    <source>
        <dbReference type="SAM" id="Phobius"/>
    </source>
</evidence>
<evidence type="ECO:0000259" key="3">
    <source>
        <dbReference type="PROSITE" id="PS50887"/>
    </source>
</evidence>
<reference evidence="4 5" key="1">
    <citation type="submission" date="2014-11" db="EMBL/GenBank/DDBJ databases">
        <title>Draft Genome Sequence of Vibrio piscirenalis strains CECT 8603T and CECT 8604, two marine Gammaproteobacterium isolated from cultured gilthead sea bream (Sparus aurata).</title>
        <authorList>
            <person name="Arahal D.R."/>
            <person name="Rodrigo-Torres L."/>
            <person name="Lucena T."/>
            <person name="Pujalte M.J."/>
        </authorList>
    </citation>
    <scope>NUCLEOTIDE SEQUENCE [LARGE SCALE GENOMIC DNA]</scope>
    <source>
        <strain evidence="4 5">DCR 1-4-2</strain>
    </source>
</reference>
<dbReference type="InterPro" id="IPR001633">
    <property type="entry name" value="EAL_dom"/>
</dbReference>
<dbReference type="SMART" id="SM00267">
    <property type="entry name" value="GGDEF"/>
    <property type="match status" value="1"/>
</dbReference>
<dbReference type="RefSeq" id="WP_040990674.1">
    <property type="nucleotide sequence ID" value="NZ_JTKH01000021.1"/>
</dbReference>
<accession>A0A0C2JHG1</accession>
<dbReference type="InterPro" id="IPR029787">
    <property type="entry name" value="Nucleotide_cyclase"/>
</dbReference>
<dbReference type="InterPro" id="IPR052155">
    <property type="entry name" value="Biofilm_reg_signaling"/>
</dbReference>
<organism evidence="4 5">
    <name type="scientific">Vibrio renipiscarius</name>
    <dbReference type="NCBI Taxonomy" id="1461322"/>
    <lineage>
        <taxon>Bacteria</taxon>
        <taxon>Pseudomonadati</taxon>
        <taxon>Pseudomonadota</taxon>
        <taxon>Gammaproteobacteria</taxon>
        <taxon>Vibrionales</taxon>
        <taxon>Vibrionaceae</taxon>
        <taxon>Vibrio</taxon>
    </lineage>
</organism>
<comment type="caution">
    <text evidence="4">The sequence shown here is derived from an EMBL/GenBank/DDBJ whole genome shotgun (WGS) entry which is preliminary data.</text>
</comment>
<dbReference type="Gene3D" id="3.30.70.270">
    <property type="match status" value="1"/>
</dbReference>
<dbReference type="Gene3D" id="6.10.340.10">
    <property type="match status" value="1"/>
</dbReference>
<feature type="domain" description="EAL" evidence="2">
    <location>
        <begin position="516"/>
        <end position="767"/>
    </location>
</feature>
<feature type="domain" description="GGDEF" evidence="3">
    <location>
        <begin position="367"/>
        <end position="507"/>
    </location>
</feature>
<dbReference type="PROSITE" id="PS50883">
    <property type="entry name" value="EAL"/>
    <property type="match status" value="1"/>
</dbReference>
<dbReference type="SUPFAM" id="SSF141868">
    <property type="entry name" value="EAL domain-like"/>
    <property type="match status" value="1"/>
</dbReference>
<dbReference type="CDD" id="cd01949">
    <property type="entry name" value="GGDEF"/>
    <property type="match status" value="1"/>
</dbReference>
<protein>
    <submittedName>
        <fullName evidence="4">Diguanylate phosphodiesterase</fullName>
    </submittedName>
</protein>
<gene>
    <name evidence="4" type="ORF">OJ16_11170</name>
</gene>
<dbReference type="EMBL" id="JTKH01000021">
    <property type="protein sequence ID" value="KII77414.1"/>
    <property type="molecule type" value="Genomic_DNA"/>
</dbReference>
<dbReference type="PANTHER" id="PTHR44757:SF2">
    <property type="entry name" value="BIOFILM ARCHITECTURE MAINTENANCE PROTEIN MBAA"/>
    <property type="match status" value="1"/>
</dbReference>
<proteinExistence type="predicted"/>
<dbReference type="PANTHER" id="PTHR44757">
    <property type="entry name" value="DIGUANYLATE CYCLASE DGCP"/>
    <property type="match status" value="1"/>
</dbReference>
<feature type="transmembrane region" description="Helical" evidence="1">
    <location>
        <begin position="259"/>
        <end position="279"/>
    </location>
</feature>